<sequence>MKRAYRFRIYPNQEQIIFFAKTFGCVRKTYNLMLEERLQMNEDYRNGLPTNDKIPTPAKYKEDYPYLKEVDSLALANAQLNLDRAFKNCYRDPKVGEPKYKSRKMEQSYTTNNQKGTISIKDHKYLKLPKLKSLVRIKMHRHPKGDIKSATISRSTTGIYHVSLLVEETIEHLPKTGSEVGIDLGLIAFAVLSDGTQIPNPRFTNQEAQTLKREQRKLSKRKREAKKRGVPLSEAKNYQKQKLKVARIHEKIANRRNDFLNKVSKELIENHDVLCIETLKVKEMMKTKRVSKSIADVSWSQFVAKLEYKADWYGKKVIKIDSWYPSSQLCSHCGHNDGKKPMEIRQWECSNCNITHDRDLNASINILNEGLRLSHQS</sequence>
<name>A0A0X8GY61_9FIRM</name>
<evidence type="ECO:0000259" key="9">
    <source>
        <dbReference type="Pfam" id="PF01385"/>
    </source>
</evidence>
<keyword evidence="7" id="KW-0233">DNA recombination</keyword>
<evidence type="ECO:0000259" key="10">
    <source>
        <dbReference type="Pfam" id="PF07282"/>
    </source>
</evidence>
<dbReference type="Pfam" id="PF12323">
    <property type="entry name" value="HTH_OrfB_IS605"/>
    <property type="match status" value="1"/>
</dbReference>
<gene>
    <name evidence="12" type="ORF">AOC36_00840</name>
</gene>
<dbReference type="KEGG" id="erl:AOC36_00840"/>
<dbReference type="InterPro" id="IPR053522">
    <property type="entry name" value="RNA-guided_endonuclease_TnpB"/>
</dbReference>
<organism evidence="12 13">
    <name type="scientific">Erysipelothrix larvae</name>
    <dbReference type="NCBI Taxonomy" id="1514105"/>
    <lineage>
        <taxon>Bacteria</taxon>
        <taxon>Bacillati</taxon>
        <taxon>Bacillota</taxon>
        <taxon>Erysipelotrichia</taxon>
        <taxon>Erysipelotrichales</taxon>
        <taxon>Erysipelotrichaceae</taxon>
        <taxon>Erysipelothrix</taxon>
    </lineage>
</organism>
<feature type="domain" description="Transposase putative helix-turn-helix" evidence="11">
    <location>
        <begin position="1"/>
        <end position="38"/>
    </location>
</feature>
<evidence type="ECO:0000313" key="13">
    <source>
        <dbReference type="Proteomes" id="UP000063781"/>
    </source>
</evidence>
<comment type="similarity">
    <text evidence="2">In the N-terminal section; belongs to the transposase 2 family.</text>
</comment>
<evidence type="ECO:0000256" key="6">
    <source>
        <dbReference type="ARBA" id="ARBA00023125"/>
    </source>
</evidence>
<feature type="domain" description="Cas12f1-like TNB" evidence="10">
    <location>
        <begin position="299"/>
        <end position="366"/>
    </location>
</feature>
<keyword evidence="13" id="KW-1185">Reference proteome</keyword>
<dbReference type="InterPro" id="IPR001959">
    <property type="entry name" value="Transposase"/>
</dbReference>
<reference evidence="12 13" key="1">
    <citation type="submission" date="2015-10" db="EMBL/GenBank/DDBJ databases">
        <title>Erysipelothrix larvae sp. LV19 isolated from the larval gut of the rhinoceros beetle, Trypoxylus dichotomus.</title>
        <authorList>
            <person name="Lim S."/>
            <person name="Kim B.-C."/>
        </authorList>
    </citation>
    <scope>NUCLEOTIDE SEQUENCE [LARGE SCALE GENOMIC DNA]</scope>
    <source>
        <strain evidence="12 13">LV19</strain>
    </source>
</reference>
<keyword evidence="5" id="KW-0862">Zinc</keyword>
<evidence type="ECO:0000256" key="7">
    <source>
        <dbReference type="ARBA" id="ARBA00023172"/>
    </source>
</evidence>
<keyword evidence="3" id="KW-0815">Transposition</keyword>
<evidence type="ECO:0000256" key="5">
    <source>
        <dbReference type="ARBA" id="ARBA00022833"/>
    </source>
</evidence>
<comment type="similarity">
    <text evidence="1">In the C-terminal section; belongs to the transposase 35 family.</text>
</comment>
<accession>A0A0X8GY61</accession>
<dbReference type="GO" id="GO:0006310">
    <property type="term" value="P:DNA recombination"/>
    <property type="evidence" value="ECO:0007669"/>
    <property type="project" value="UniProtKB-KW"/>
</dbReference>
<feature type="region of interest" description="Disordered" evidence="8">
    <location>
        <begin position="207"/>
        <end position="233"/>
    </location>
</feature>
<dbReference type="NCBIfam" id="TIGR01766">
    <property type="entry name" value="IS200/IS605 family accessory protein TnpB-like domain"/>
    <property type="match status" value="1"/>
</dbReference>
<dbReference type="InterPro" id="IPR021027">
    <property type="entry name" value="Transposase_put_HTH"/>
</dbReference>
<dbReference type="Proteomes" id="UP000063781">
    <property type="component" value="Chromosome"/>
</dbReference>
<dbReference type="InterPro" id="IPR010095">
    <property type="entry name" value="Cas12f1-like_TNB"/>
</dbReference>
<evidence type="ECO:0000313" key="12">
    <source>
        <dbReference type="EMBL" id="AMC92589.1"/>
    </source>
</evidence>
<dbReference type="STRING" id="1514105.AOC36_00840"/>
<evidence type="ECO:0000256" key="2">
    <source>
        <dbReference type="ARBA" id="ARBA00011044"/>
    </source>
</evidence>
<feature type="compositionally biased region" description="Basic residues" evidence="8">
    <location>
        <begin position="218"/>
        <end position="229"/>
    </location>
</feature>
<dbReference type="GO" id="GO:0046872">
    <property type="term" value="F:metal ion binding"/>
    <property type="evidence" value="ECO:0007669"/>
    <property type="project" value="UniProtKB-KW"/>
</dbReference>
<evidence type="ECO:0000256" key="3">
    <source>
        <dbReference type="ARBA" id="ARBA00022578"/>
    </source>
</evidence>
<dbReference type="InterPro" id="IPR051399">
    <property type="entry name" value="RNA-guided_DNA_endo/Transpos"/>
</dbReference>
<dbReference type="NCBIfam" id="NF038281">
    <property type="entry name" value="IS200_TnpB"/>
    <property type="match status" value="1"/>
</dbReference>
<evidence type="ECO:0000259" key="11">
    <source>
        <dbReference type="Pfam" id="PF12323"/>
    </source>
</evidence>
<dbReference type="PANTHER" id="PTHR30405:SF25">
    <property type="entry name" value="RNA-GUIDED DNA ENDONUCLEASE INSQ-RELATED"/>
    <property type="match status" value="1"/>
</dbReference>
<dbReference type="Pfam" id="PF07282">
    <property type="entry name" value="Cas12f1-like_TNB"/>
    <property type="match status" value="1"/>
</dbReference>
<feature type="domain" description="Probable transposase IS891/IS1136/IS1341" evidence="9">
    <location>
        <begin position="166"/>
        <end position="286"/>
    </location>
</feature>
<dbReference type="Pfam" id="PF01385">
    <property type="entry name" value="OrfB_IS605"/>
    <property type="match status" value="1"/>
</dbReference>
<dbReference type="RefSeq" id="WP_067630086.1">
    <property type="nucleotide sequence ID" value="NZ_CP013213.1"/>
</dbReference>
<evidence type="ECO:0000256" key="4">
    <source>
        <dbReference type="ARBA" id="ARBA00022723"/>
    </source>
</evidence>
<dbReference type="AlphaFoldDB" id="A0A0X8GY61"/>
<protein>
    <submittedName>
        <fullName evidence="12">Transposase</fullName>
    </submittedName>
</protein>
<evidence type="ECO:0000256" key="8">
    <source>
        <dbReference type="SAM" id="MobiDB-lite"/>
    </source>
</evidence>
<dbReference type="GO" id="GO:0003677">
    <property type="term" value="F:DNA binding"/>
    <property type="evidence" value="ECO:0007669"/>
    <property type="project" value="UniProtKB-KW"/>
</dbReference>
<dbReference type="EMBL" id="CP013213">
    <property type="protein sequence ID" value="AMC92589.1"/>
    <property type="molecule type" value="Genomic_DNA"/>
</dbReference>
<keyword evidence="6" id="KW-0238">DNA-binding</keyword>
<dbReference type="NCBIfam" id="NF040570">
    <property type="entry name" value="guided_TnpB"/>
    <property type="match status" value="1"/>
</dbReference>
<proteinExistence type="inferred from homology"/>
<dbReference type="OrthoDB" id="1653021at2"/>
<keyword evidence="4" id="KW-0479">Metal-binding</keyword>
<dbReference type="PANTHER" id="PTHR30405">
    <property type="entry name" value="TRANSPOSASE"/>
    <property type="match status" value="1"/>
</dbReference>
<dbReference type="GO" id="GO:0032196">
    <property type="term" value="P:transposition"/>
    <property type="evidence" value="ECO:0007669"/>
    <property type="project" value="UniProtKB-KW"/>
</dbReference>
<evidence type="ECO:0000256" key="1">
    <source>
        <dbReference type="ARBA" id="ARBA00008761"/>
    </source>
</evidence>